<keyword evidence="2" id="KW-1185">Reference proteome</keyword>
<proteinExistence type="predicted"/>
<dbReference type="RefSeq" id="WP_066087672.1">
    <property type="nucleotide sequence ID" value="NZ_CP126114.1"/>
</dbReference>
<gene>
    <name evidence="1" type="ORF">QNH39_14350</name>
</gene>
<evidence type="ECO:0000313" key="1">
    <source>
        <dbReference type="EMBL" id="WHY83868.1"/>
    </source>
</evidence>
<dbReference type="AlphaFoldDB" id="A0AA95MNB2"/>
<evidence type="ECO:0000313" key="2">
    <source>
        <dbReference type="Proteomes" id="UP001178288"/>
    </source>
</evidence>
<name>A0AA95MNB2_9BACI</name>
<organism evidence="1 2">
    <name type="scientific">Neobacillus novalis</name>
    <dbReference type="NCBI Taxonomy" id="220687"/>
    <lineage>
        <taxon>Bacteria</taxon>
        <taxon>Bacillati</taxon>
        <taxon>Bacillota</taxon>
        <taxon>Bacilli</taxon>
        <taxon>Bacillales</taxon>
        <taxon>Bacillaceae</taxon>
        <taxon>Neobacillus</taxon>
    </lineage>
</organism>
<accession>A0AA95MNB2</accession>
<reference evidence="1" key="1">
    <citation type="submission" date="2023-05" db="EMBL/GenBank/DDBJ databases">
        <title>Comparative genomics of Bacillaceae isolates and their secondary metabolite potential.</title>
        <authorList>
            <person name="Song L."/>
            <person name="Nielsen L.J."/>
            <person name="Mohite O."/>
            <person name="Xu X."/>
            <person name="Weber T."/>
            <person name="Kovacs A.T."/>
        </authorList>
    </citation>
    <scope>NUCLEOTIDE SEQUENCE</scope>
    <source>
        <strain evidence="1">XLM17</strain>
    </source>
</reference>
<dbReference type="KEGG" id="nnv:QNH39_14350"/>
<sequence>MSNKPVLEEKLLRFAAPALYQKMAETFSTLNIHTFDIHGTVVKREDGYEVTLRFSPSFSQSATTKVSFEQAIKPDEEVVRFFEETAEKCKSELISDYYKMIKL</sequence>
<dbReference type="Proteomes" id="UP001178288">
    <property type="component" value="Chromosome"/>
</dbReference>
<dbReference type="EMBL" id="CP126114">
    <property type="protein sequence ID" value="WHY83868.1"/>
    <property type="molecule type" value="Genomic_DNA"/>
</dbReference>
<protein>
    <submittedName>
        <fullName evidence="1">Uncharacterized protein</fullName>
    </submittedName>
</protein>